<protein>
    <submittedName>
        <fullName evidence="1">Putative ovule protein</fullName>
    </submittedName>
</protein>
<evidence type="ECO:0000313" key="1">
    <source>
        <dbReference type="EMBL" id="JAP06345.1"/>
    </source>
</evidence>
<dbReference type="EMBL" id="GEDG01041708">
    <property type="protein sequence ID" value="JAP06345.1"/>
    <property type="molecule type" value="Transcribed_RNA"/>
</dbReference>
<dbReference type="AlphaFoldDB" id="A0A0V0GF70"/>
<feature type="non-terminal residue" evidence="1">
    <location>
        <position position="68"/>
    </location>
</feature>
<organism evidence="1">
    <name type="scientific">Solanum chacoense</name>
    <name type="common">Chaco potato</name>
    <dbReference type="NCBI Taxonomy" id="4108"/>
    <lineage>
        <taxon>Eukaryota</taxon>
        <taxon>Viridiplantae</taxon>
        <taxon>Streptophyta</taxon>
        <taxon>Embryophyta</taxon>
        <taxon>Tracheophyta</taxon>
        <taxon>Spermatophyta</taxon>
        <taxon>Magnoliopsida</taxon>
        <taxon>eudicotyledons</taxon>
        <taxon>Gunneridae</taxon>
        <taxon>Pentapetalae</taxon>
        <taxon>asterids</taxon>
        <taxon>lamiids</taxon>
        <taxon>Solanales</taxon>
        <taxon>Solanaceae</taxon>
        <taxon>Solanoideae</taxon>
        <taxon>Solaneae</taxon>
        <taxon>Solanum</taxon>
    </lineage>
</organism>
<reference evidence="1" key="1">
    <citation type="submission" date="2015-12" db="EMBL/GenBank/DDBJ databases">
        <title>Gene expression during late stages of embryo sac development: a critical building block for successful pollen-pistil interactions.</title>
        <authorList>
            <person name="Liu Y."/>
            <person name="Joly V."/>
            <person name="Sabar M."/>
            <person name="Matton D.P."/>
        </authorList>
    </citation>
    <scope>NUCLEOTIDE SEQUENCE</scope>
</reference>
<accession>A0A0V0GF70</accession>
<sequence length="68" mass="7365">MYNIGSVTPGIAFSSNRSIDLGRQENLFIFHLHFPSSSSGEDENALPSTSHAYSTLSVFPEAISCQNS</sequence>
<proteinExistence type="predicted"/>
<name>A0A0V0GF70_SOLCH</name>